<evidence type="ECO:0000313" key="3">
    <source>
        <dbReference type="Proteomes" id="UP000648077"/>
    </source>
</evidence>
<feature type="region of interest" description="Disordered" evidence="1">
    <location>
        <begin position="91"/>
        <end position="112"/>
    </location>
</feature>
<comment type="caution">
    <text evidence="2">The sequence shown here is derived from an EMBL/GenBank/DDBJ whole genome shotgun (WGS) entry which is preliminary data.</text>
</comment>
<dbReference type="OrthoDB" id="2877109at2"/>
<protein>
    <submittedName>
        <fullName evidence="2">Terminase</fullName>
    </submittedName>
</protein>
<name>A0A509LSL9_STAEP</name>
<dbReference type="RefSeq" id="WP_002491654.1">
    <property type="nucleotide sequence ID" value="NZ_CAJUUW010000028.1"/>
</dbReference>
<organism evidence="2 3">
    <name type="scientific">Staphylococcus epidermidis</name>
    <dbReference type="NCBI Taxonomy" id="1282"/>
    <lineage>
        <taxon>Bacteria</taxon>
        <taxon>Bacillati</taxon>
        <taxon>Bacillota</taxon>
        <taxon>Bacilli</taxon>
        <taxon>Bacillales</taxon>
        <taxon>Staphylococcaceae</taxon>
        <taxon>Staphylococcus</taxon>
    </lineage>
</organism>
<evidence type="ECO:0000256" key="1">
    <source>
        <dbReference type="SAM" id="MobiDB-lite"/>
    </source>
</evidence>
<gene>
    <name evidence="2" type="ORF">H3963_05685</name>
</gene>
<sequence length="112" mass="12954">MPVSTKKIRESMLARVDDTDFLVIEKIERYIALVKKYRQLITAINKEGLTINVNNSSQHYIKTHPSMSDVIKINKELLMLEDAIFKRSKVKKESSNDKPKTFSLRDRVASSK</sequence>
<dbReference type="Proteomes" id="UP000648077">
    <property type="component" value="Unassembled WGS sequence"/>
</dbReference>
<evidence type="ECO:0000313" key="2">
    <source>
        <dbReference type="EMBL" id="MBF2229922.1"/>
    </source>
</evidence>
<accession>A0A509LSL9</accession>
<dbReference type="AlphaFoldDB" id="A0A509LSL9"/>
<dbReference type="EMBL" id="JACGQI010000007">
    <property type="protein sequence ID" value="MBF2229922.1"/>
    <property type="molecule type" value="Genomic_DNA"/>
</dbReference>
<reference evidence="2" key="1">
    <citation type="submission" date="2020-08" db="EMBL/GenBank/DDBJ databases">
        <title>Changes in the skin microbiome associated with squamous cell carcinoma in transplant recipients.</title>
        <authorList>
            <person name="Zaugg J."/>
            <person name="Krueger A."/>
            <person name="Lachner N."/>
        </authorList>
    </citation>
    <scope>NUCLEOTIDE SEQUENCE</scope>
    <source>
        <strain evidence="2">R5988</strain>
    </source>
</reference>
<proteinExistence type="predicted"/>